<dbReference type="InterPro" id="IPR012337">
    <property type="entry name" value="RNaseH-like_sf"/>
</dbReference>
<dbReference type="OrthoDB" id="1749397at2759"/>
<dbReference type="PROSITE" id="PS50994">
    <property type="entry name" value="INTEGRASE"/>
    <property type="match status" value="1"/>
</dbReference>
<dbReference type="STRING" id="157652.A0A371FX20"/>
<dbReference type="EMBL" id="QJKJ01007564">
    <property type="protein sequence ID" value="RDX82750.1"/>
    <property type="molecule type" value="Genomic_DNA"/>
</dbReference>
<sequence>MVENQSGCNIQVLRSENGKEYTSGEFNSFCKDVGIEHHLSVSYTLQQNGDSERRNRYILEMARCLLHEKNLRKQLWAEAANKQFFFRTCFLKNQTPFEAWYATNKKYCHKQRCAL</sequence>
<feature type="non-terminal residue" evidence="2">
    <location>
        <position position="1"/>
    </location>
</feature>
<proteinExistence type="predicted"/>
<accession>A0A371FX20</accession>
<evidence type="ECO:0000313" key="2">
    <source>
        <dbReference type="EMBL" id="RDX82750.1"/>
    </source>
</evidence>
<dbReference type="InterPro" id="IPR039537">
    <property type="entry name" value="Retrotran_Ty1/copia-like"/>
</dbReference>
<dbReference type="SUPFAM" id="SSF53098">
    <property type="entry name" value="Ribonuclease H-like"/>
    <property type="match status" value="1"/>
</dbReference>
<comment type="caution">
    <text evidence="2">The sequence shown here is derived from an EMBL/GenBank/DDBJ whole genome shotgun (WGS) entry which is preliminary data.</text>
</comment>
<dbReference type="Gene3D" id="3.30.420.10">
    <property type="entry name" value="Ribonuclease H-like superfamily/Ribonuclease H"/>
    <property type="match status" value="1"/>
</dbReference>
<evidence type="ECO:0000259" key="1">
    <source>
        <dbReference type="PROSITE" id="PS50994"/>
    </source>
</evidence>
<organism evidence="2 3">
    <name type="scientific">Mucuna pruriens</name>
    <name type="common">Velvet bean</name>
    <name type="synonym">Dolichos pruriens</name>
    <dbReference type="NCBI Taxonomy" id="157652"/>
    <lineage>
        <taxon>Eukaryota</taxon>
        <taxon>Viridiplantae</taxon>
        <taxon>Streptophyta</taxon>
        <taxon>Embryophyta</taxon>
        <taxon>Tracheophyta</taxon>
        <taxon>Spermatophyta</taxon>
        <taxon>Magnoliopsida</taxon>
        <taxon>eudicotyledons</taxon>
        <taxon>Gunneridae</taxon>
        <taxon>Pentapetalae</taxon>
        <taxon>rosids</taxon>
        <taxon>fabids</taxon>
        <taxon>Fabales</taxon>
        <taxon>Fabaceae</taxon>
        <taxon>Papilionoideae</taxon>
        <taxon>50 kb inversion clade</taxon>
        <taxon>NPAAA clade</taxon>
        <taxon>indigoferoid/millettioid clade</taxon>
        <taxon>Phaseoleae</taxon>
        <taxon>Mucuna</taxon>
    </lineage>
</organism>
<name>A0A371FX20_MUCPR</name>
<dbReference type="InterPro" id="IPR001584">
    <property type="entry name" value="Integrase_cat-core"/>
</dbReference>
<gene>
    <name evidence="2" type="ORF">CR513_36418</name>
</gene>
<protein>
    <recommendedName>
        <fullName evidence="1">Integrase catalytic domain-containing protein</fullName>
    </recommendedName>
</protein>
<dbReference type="AlphaFoldDB" id="A0A371FX20"/>
<dbReference type="PANTHER" id="PTHR42648:SF18">
    <property type="entry name" value="RETROTRANSPOSON, UNCLASSIFIED-LIKE PROTEIN"/>
    <property type="match status" value="1"/>
</dbReference>
<keyword evidence="3" id="KW-1185">Reference proteome</keyword>
<feature type="domain" description="Integrase catalytic" evidence="1">
    <location>
        <begin position="1"/>
        <end position="104"/>
    </location>
</feature>
<dbReference type="InterPro" id="IPR036397">
    <property type="entry name" value="RNaseH_sf"/>
</dbReference>
<dbReference type="Proteomes" id="UP000257109">
    <property type="component" value="Unassembled WGS sequence"/>
</dbReference>
<dbReference type="PANTHER" id="PTHR42648">
    <property type="entry name" value="TRANSPOSASE, PUTATIVE-RELATED"/>
    <property type="match status" value="1"/>
</dbReference>
<dbReference type="GO" id="GO:0015074">
    <property type="term" value="P:DNA integration"/>
    <property type="evidence" value="ECO:0007669"/>
    <property type="project" value="InterPro"/>
</dbReference>
<reference evidence="2" key="1">
    <citation type="submission" date="2018-05" db="EMBL/GenBank/DDBJ databases">
        <title>Draft genome of Mucuna pruriens seed.</title>
        <authorList>
            <person name="Nnadi N.E."/>
            <person name="Vos R."/>
            <person name="Hasami M.H."/>
            <person name="Devisetty U.K."/>
            <person name="Aguiy J.C."/>
        </authorList>
    </citation>
    <scope>NUCLEOTIDE SEQUENCE [LARGE SCALE GENOMIC DNA]</scope>
    <source>
        <strain evidence="2">JCA_2017</strain>
    </source>
</reference>
<dbReference type="GO" id="GO:0003676">
    <property type="term" value="F:nucleic acid binding"/>
    <property type="evidence" value="ECO:0007669"/>
    <property type="project" value="InterPro"/>
</dbReference>
<evidence type="ECO:0000313" key="3">
    <source>
        <dbReference type="Proteomes" id="UP000257109"/>
    </source>
</evidence>